<proteinExistence type="predicted"/>
<evidence type="ECO:0000313" key="3">
    <source>
        <dbReference type="EMBL" id="MBB6095912.1"/>
    </source>
</evidence>
<dbReference type="Gene3D" id="3.40.710.10">
    <property type="entry name" value="DD-peptidase/beta-lactamase superfamily"/>
    <property type="match status" value="1"/>
</dbReference>
<feature type="chain" id="PRO_5032971388" evidence="1">
    <location>
        <begin position="20"/>
        <end position="435"/>
    </location>
</feature>
<reference evidence="3 4" key="1">
    <citation type="submission" date="2020-08" db="EMBL/GenBank/DDBJ databases">
        <title>Genomic Encyclopedia of Type Strains, Phase IV (KMG-IV): sequencing the most valuable type-strain genomes for metagenomic binning, comparative biology and taxonomic classification.</title>
        <authorList>
            <person name="Goeker M."/>
        </authorList>
    </citation>
    <scope>NUCLEOTIDE SEQUENCE [LARGE SCALE GENOMIC DNA]</scope>
    <source>
        <strain evidence="3 4">DSM 26723</strain>
    </source>
</reference>
<protein>
    <submittedName>
        <fullName evidence="3">CubicO group peptidase (Beta-lactamase class C family)</fullName>
    </submittedName>
</protein>
<gene>
    <name evidence="3" type="ORF">HNQ60_004803</name>
</gene>
<evidence type="ECO:0000256" key="1">
    <source>
        <dbReference type="SAM" id="SignalP"/>
    </source>
</evidence>
<keyword evidence="1" id="KW-0732">Signal</keyword>
<dbReference type="AlphaFoldDB" id="A0A841HVC5"/>
<comment type="caution">
    <text evidence="3">The sequence shown here is derived from an EMBL/GenBank/DDBJ whole genome shotgun (WGS) entry which is preliminary data.</text>
</comment>
<evidence type="ECO:0000259" key="2">
    <source>
        <dbReference type="Pfam" id="PF00144"/>
    </source>
</evidence>
<dbReference type="Proteomes" id="UP000588068">
    <property type="component" value="Unassembled WGS sequence"/>
</dbReference>
<feature type="domain" description="Beta-lactamase-related" evidence="2">
    <location>
        <begin position="50"/>
        <end position="420"/>
    </location>
</feature>
<keyword evidence="4" id="KW-1185">Reference proteome</keyword>
<dbReference type="PANTHER" id="PTHR43283:SF3">
    <property type="entry name" value="BETA-LACTAMASE FAMILY PROTEIN (AFU_ORTHOLOGUE AFUA_5G07500)"/>
    <property type="match status" value="1"/>
</dbReference>
<dbReference type="RefSeq" id="WP_184335299.1">
    <property type="nucleotide sequence ID" value="NZ_JACHHZ010000006.1"/>
</dbReference>
<dbReference type="SUPFAM" id="SSF56601">
    <property type="entry name" value="beta-lactamase/transpeptidase-like"/>
    <property type="match status" value="1"/>
</dbReference>
<dbReference type="PROSITE" id="PS51257">
    <property type="entry name" value="PROKAR_LIPOPROTEIN"/>
    <property type="match status" value="1"/>
</dbReference>
<dbReference type="InterPro" id="IPR001466">
    <property type="entry name" value="Beta-lactam-related"/>
</dbReference>
<dbReference type="InterPro" id="IPR012338">
    <property type="entry name" value="Beta-lactam/transpept-like"/>
</dbReference>
<dbReference type="EMBL" id="JACHHZ010000006">
    <property type="protein sequence ID" value="MBB6095912.1"/>
    <property type="molecule type" value="Genomic_DNA"/>
</dbReference>
<dbReference type="PANTHER" id="PTHR43283">
    <property type="entry name" value="BETA-LACTAMASE-RELATED"/>
    <property type="match status" value="1"/>
</dbReference>
<evidence type="ECO:0000313" key="4">
    <source>
        <dbReference type="Proteomes" id="UP000588068"/>
    </source>
</evidence>
<name>A0A841HVC5_9GAMM</name>
<dbReference type="InterPro" id="IPR050789">
    <property type="entry name" value="Diverse_Enzym_Activities"/>
</dbReference>
<accession>A0A841HVC5</accession>
<sequence>MHRWGLVAFAASGTFLLSACVSTQPTAASATTRGATAALPALSADRLARIDALIQQYVDNGQIAGAVALVLRDGSPAYESAVGWSDKESQRRIEKNTLFRIASQSKAITSAAALVLMEEGKLTLNDPVGRYIPEFNQTTVAVKDEKGAVTIVPAKRAITIRDLLTHTSGMSYGREPYIADQYQAKGLGPAAGNGWYTADKDEPICDTMGRLGTLPFISQPGEAWVYGYNTDVLGCVVERAAGASLDEVVRSRITGPLGMNDTFFFVPKNQADRLATLYGSGPDLRIVRAPEGPSGQGHYVEGPRRNFSGGAGLVSTARDYGRFLEMIRNDGILDGTRILSPRTVALMRTNQIGKLYRTEGMGFGLAFDAVNQYGSSGLAAPENFGWGGAYGSLYRVDPQAHMTIVLMIQLMPNQSDFRDKFLNMVYASIMEPVDP</sequence>
<feature type="signal peptide" evidence="1">
    <location>
        <begin position="1"/>
        <end position="19"/>
    </location>
</feature>
<dbReference type="Pfam" id="PF00144">
    <property type="entry name" value="Beta-lactamase"/>
    <property type="match status" value="1"/>
</dbReference>
<organism evidence="3 4">
    <name type="scientific">Povalibacter uvarum</name>
    <dbReference type="NCBI Taxonomy" id="732238"/>
    <lineage>
        <taxon>Bacteria</taxon>
        <taxon>Pseudomonadati</taxon>
        <taxon>Pseudomonadota</taxon>
        <taxon>Gammaproteobacteria</taxon>
        <taxon>Steroidobacterales</taxon>
        <taxon>Steroidobacteraceae</taxon>
        <taxon>Povalibacter</taxon>
    </lineage>
</organism>